<keyword evidence="2" id="KW-1185">Reference proteome</keyword>
<protein>
    <submittedName>
        <fullName evidence="1">Uncharacterized protein</fullName>
    </submittedName>
</protein>
<gene>
    <name evidence="1" type="ORF">CITCOLO1_LOCUS6733</name>
</gene>
<dbReference type="SUPFAM" id="SSF49723">
    <property type="entry name" value="Lipase/lipooxygenase domain (PLAT/LH2 domain)"/>
    <property type="match status" value="1"/>
</dbReference>
<organism evidence="1 2">
    <name type="scientific">Citrullus colocynthis</name>
    <name type="common">colocynth</name>
    <dbReference type="NCBI Taxonomy" id="252529"/>
    <lineage>
        <taxon>Eukaryota</taxon>
        <taxon>Viridiplantae</taxon>
        <taxon>Streptophyta</taxon>
        <taxon>Embryophyta</taxon>
        <taxon>Tracheophyta</taxon>
        <taxon>Spermatophyta</taxon>
        <taxon>Magnoliopsida</taxon>
        <taxon>eudicotyledons</taxon>
        <taxon>Gunneridae</taxon>
        <taxon>Pentapetalae</taxon>
        <taxon>rosids</taxon>
        <taxon>fabids</taxon>
        <taxon>Cucurbitales</taxon>
        <taxon>Cucurbitaceae</taxon>
        <taxon>Benincaseae</taxon>
        <taxon>Citrullus</taxon>
    </lineage>
</organism>
<sequence>MTKMLIGSIVGAISGLKHGGKKIHGTVVLMRDNVLDFNDFGSTVLDNLHELLGAGVSLRLVSAHHGDPCEFLLHFSTVVDFNKMRIQIFNDIAQWKKNAC</sequence>
<dbReference type="Proteomes" id="UP001642487">
    <property type="component" value="Chromosome 2"/>
</dbReference>
<dbReference type="EMBL" id="OZ021736">
    <property type="protein sequence ID" value="CAK9314960.1"/>
    <property type="molecule type" value="Genomic_DNA"/>
</dbReference>
<dbReference type="Gene3D" id="2.60.60.20">
    <property type="entry name" value="PLAT/LH2 domain"/>
    <property type="match status" value="1"/>
</dbReference>
<proteinExistence type="predicted"/>
<evidence type="ECO:0000313" key="1">
    <source>
        <dbReference type="EMBL" id="CAK9314960.1"/>
    </source>
</evidence>
<evidence type="ECO:0000313" key="2">
    <source>
        <dbReference type="Proteomes" id="UP001642487"/>
    </source>
</evidence>
<accession>A0ABP0Y7V2</accession>
<reference evidence="1 2" key="1">
    <citation type="submission" date="2024-03" db="EMBL/GenBank/DDBJ databases">
        <authorList>
            <person name="Gkanogiannis A."/>
            <person name="Becerra Lopez-Lavalle L."/>
        </authorList>
    </citation>
    <scope>NUCLEOTIDE SEQUENCE [LARGE SCALE GENOMIC DNA]</scope>
</reference>
<dbReference type="InterPro" id="IPR036392">
    <property type="entry name" value="PLAT/LH2_dom_sf"/>
</dbReference>
<name>A0ABP0Y7V2_9ROSI</name>